<name>A0A8S1RKN6_9CILI</name>
<keyword evidence="2" id="KW-1185">Reference proteome</keyword>
<sequence length="203" mass="23971">MILIKLAKEVEIIYLDNIIECPIAASSSLINRWPSRCLVQINNIILISESWSIVSVELDNSSVRGRIQVLFYAANIVRIIHLNLRLCFYQGILYVLKYTLTNFLKTQFRSNYTIQTTTYEFLFMYQQKSQLSNVYYTNQRKNWLLLLFIKFASLKQLKSQHQQYIINGFSKRSPKEMLNQISFKMLSYTNVLNILKFNLCHSI</sequence>
<comment type="caution">
    <text evidence="1">The sequence shown here is derived from an EMBL/GenBank/DDBJ whole genome shotgun (WGS) entry which is preliminary data.</text>
</comment>
<dbReference type="EMBL" id="CAJJDN010000195">
    <property type="protein sequence ID" value="CAD8128748.1"/>
    <property type="molecule type" value="Genomic_DNA"/>
</dbReference>
<accession>A0A8S1RKN6</accession>
<gene>
    <name evidence="1" type="ORF">PSON_ATCC_30995.1.T1950021</name>
</gene>
<evidence type="ECO:0000313" key="1">
    <source>
        <dbReference type="EMBL" id="CAD8128748.1"/>
    </source>
</evidence>
<dbReference type="Proteomes" id="UP000692954">
    <property type="component" value="Unassembled WGS sequence"/>
</dbReference>
<evidence type="ECO:0000313" key="2">
    <source>
        <dbReference type="Proteomes" id="UP000692954"/>
    </source>
</evidence>
<proteinExistence type="predicted"/>
<organism evidence="1 2">
    <name type="scientific">Paramecium sonneborni</name>
    <dbReference type="NCBI Taxonomy" id="65129"/>
    <lineage>
        <taxon>Eukaryota</taxon>
        <taxon>Sar</taxon>
        <taxon>Alveolata</taxon>
        <taxon>Ciliophora</taxon>
        <taxon>Intramacronucleata</taxon>
        <taxon>Oligohymenophorea</taxon>
        <taxon>Peniculida</taxon>
        <taxon>Parameciidae</taxon>
        <taxon>Paramecium</taxon>
    </lineage>
</organism>
<dbReference type="AlphaFoldDB" id="A0A8S1RKN6"/>
<reference evidence="1" key="1">
    <citation type="submission" date="2021-01" db="EMBL/GenBank/DDBJ databases">
        <authorList>
            <consortium name="Genoscope - CEA"/>
            <person name="William W."/>
        </authorList>
    </citation>
    <scope>NUCLEOTIDE SEQUENCE</scope>
</reference>
<protein>
    <submittedName>
        <fullName evidence="1">Uncharacterized protein</fullName>
    </submittedName>
</protein>